<protein>
    <recommendedName>
        <fullName evidence="9">Inorganic phosphate transporter</fullName>
    </recommendedName>
</protein>
<comment type="caution">
    <text evidence="7">The sequence shown here is derived from an EMBL/GenBank/DDBJ whole genome shotgun (WGS) entry which is preliminary data.</text>
</comment>
<dbReference type="Pfam" id="PF01384">
    <property type="entry name" value="PHO4"/>
    <property type="match status" value="1"/>
</dbReference>
<evidence type="ECO:0008006" key="9">
    <source>
        <dbReference type="Google" id="ProtNLM"/>
    </source>
</evidence>
<keyword evidence="8" id="KW-1185">Reference proteome</keyword>
<dbReference type="PANTHER" id="PTHR11101:SF80">
    <property type="entry name" value="PHOSPHATE TRANSPORTER"/>
    <property type="match status" value="1"/>
</dbReference>
<proteinExistence type="predicted"/>
<reference evidence="8" key="1">
    <citation type="journal article" date="2019" name="Int. J. Syst. Evol. Microbiol.">
        <title>The Global Catalogue of Microorganisms (GCM) 10K type strain sequencing project: providing services to taxonomists for standard genome sequencing and annotation.</title>
        <authorList>
            <consortium name="The Broad Institute Genomics Platform"/>
            <consortium name="The Broad Institute Genome Sequencing Center for Infectious Disease"/>
            <person name="Wu L."/>
            <person name="Ma J."/>
        </authorList>
    </citation>
    <scope>NUCLEOTIDE SEQUENCE [LARGE SCALE GENOMIC DNA]</scope>
    <source>
        <strain evidence="8">KCTC 23713</strain>
    </source>
</reference>
<evidence type="ECO:0000313" key="8">
    <source>
        <dbReference type="Proteomes" id="UP000662678"/>
    </source>
</evidence>
<feature type="transmembrane region" description="Helical" evidence="6">
    <location>
        <begin position="136"/>
        <end position="158"/>
    </location>
</feature>
<evidence type="ECO:0000256" key="5">
    <source>
        <dbReference type="ARBA" id="ARBA00023136"/>
    </source>
</evidence>
<organism evidence="7 8">
    <name type="scientific">Vogesella fluminis</name>
    <dbReference type="NCBI Taxonomy" id="1069161"/>
    <lineage>
        <taxon>Bacteria</taxon>
        <taxon>Pseudomonadati</taxon>
        <taxon>Pseudomonadota</taxon>
        <taxon>Betaproteobacteria</taxon>
        <taxon>Neisseriales</taxon>
        <taxon>Chromobacteriaceae</taxon>
        <taxon>Vogesella</taxon>
    </lineage>
</organism>
<evidence type="ECO:0000256" key="3">
    <source>
        <dbReference type="ARBA" id="ARBA00022692"/>
    </source>
</evidence>
<evidence type="ECO:0000256" key="2">
    <source>
        <dbReference type="ARBA" id="ARBA00022448"/>
    </source>
</evidence>
<keyword evidence="5 6" id="KW-0472">Membrane</keyword>
<feature type="transmembrane region" description="Helical" evidence="6">
    <location>
        <begin position="76"/>
        <end position="103"/>
    </location>
</feature>
<dbReference type="Proteomes" id="UP000662678">
    <property type="component" value="Unassembled WGS sequence"/>
</dbReference>
<accession>A0ABQ3HCD4</accession>
<keyword evidence="4 6" id="KW-1133">Transmembrane helix</keyword>
<dbReference type="EMBL" id="BMYP01000062">
    <property type="protein sequence ID" value="GHD81867.1"/>
    <property type="molecule type" value="Genomic_DNA"/>
</dbReference>
<name>A0ABQ3HCD4_9NEIS</name>
<dbReference type="RefSeq" id="WP_189354794.1">
    <property type="nucleotide sequence ID" value="NZ_BMYP01000062.1"/>
</dbReference>
<keyword evidence="3 6" id="KW-0812">Transmembrane</keyword>
<comment type="subcellular location">
    <subcellularLocation>
        <location evidence="1">Membrane</location>
        <topology evidence="1">Multi-pass membrane protein</topology>
    </subcellularLocation>
</comment>
<evidence type="ECO:0000256" key="4">
    <source>
        <dbReference type="ARBA" id="ARBA00022989"/>
    </source>
</evidence>
<feature type="transmembrane region" description="Helical" evidence="6">
    <location>
        <begin position="109"/>
        <end position="129"/>
    </location>
</feature>
<evidence type="ECO:0000313" key="7">
    <source>
        <dbReference type="EMBL" id="GHD81867.1"/>
    </source>
</evidence>
<evidence type="ECO:0000256" key="6">
    <source>
        <dbReference type="SAM" id="Phobius"/>
    </source>
</evidence>
<sequence>MMIAMILFFAGMLLAYANGANDNFKGFATLWGSDSIEYRHALILSTIATVAGALLSLYVAGQLVSNFSGKGLVPDALVGAPAFLFCVALGAAITVMFATYFGFPISTTHAIIGGLVGAGMVKAPSAVNFSKLGTTFLLPMVSSPIVAITLAFGTYWLAKKVKVLCNVKSEVCVCVEPGVWRPVTPNGVTPSVALPAIHVETGSSV</sequence>
<gene>
    <name evidence="7" type="ORF">GCM10011419_28560</name>
</gene>
<dbReference type="InterPro" id="IPR001204">
    <property type="entry name" value="Phos_transporter"/>
</dbReference>
<dbReference type="PANTHER" id="PTHR11101">
    <property type="entry name" value="PHOSPHATE TRANSPORTER"/>
    <property type="match status" value="1"/>
</dbReference>
<keyword evidence="2" id="KW-0813">Transport</keyword>
<feature type="transmembrane region" description="Helical" evidence="6">
    <location>
        <begin position="43"/>
        <end position="64"/>
    </location>
</feature>
<evidence type="ECO:0000256" key="1">
    <source>
        <dbReference type="ARBA" id="ARBA00004141"/>
    </source>
</evidence>